<evidence type="ECO:0000313" key="2">
    <source>
        <dbReference type="EMBL" id="CAA9255504.1"/>
    </source>
</evidence>
<proteinExistence type="predicted"/>
<feature type="compositionally biased region" description="Low complexity" evidence="1">
    <location>
        <begin position="10"/>
        <end position="22"/>
    </location>
</feature>
<gene>
    <name evidence="2" type="ORF">AVDCRST_MAG27-2799</name>
</gene>
<name>A0A6J4ILC8_9PROT</name>
<feature type="compositionally biased region" description="Low complexity" evidence="1">
    <location>
        <begin position="144"/>
        <end position="153"/>
    </location>
</feature>
<sequence length="282" mass="27089">ERLRSRAPGRRAAAPADRGPGLAALGAVPAGGGAAWYVPAAAAGRGLRRGAAARGGAGRRCARRSGCAGGGAAHPAGRGDRGAGQPGRRRGGGLGDRQIRLPRQAGADGADRAALLGLAGDLGARLRAGLRGAGLARALARGAGRAGGLRPAGAGAGDHLRHLPLRGADADPADAGPGADGGGGGGDARRERVADVPACDAAEHPLGPAVRGAAVQCAGDGGVRGGVGRLRPCEGGDQHHAAACRDPLQRVPVRRGLRGGRPAGAAGAGDARRQGGAGAGGV</sequence>
<feature type="region of interest" description="Disordered" evidence="1">
    <location>
        <begin position="253"/>
        <end position="282"/>
    </location>
</feature>
<protein>
    <submittedName>
        <fullName evidence="2">Sulfate transport system permease protein CysW</fullName>
    </submittedName>
</protein>
<dbReference type="EMBL" id="CADCTD010000093">
    <property type="protein sequence ID" value="CAA9255504.1"/>
    <property type="molecule type" value="Genomic_DNA"/>
</dbReference>
<feature type="region of interest" description="Disordered" evidence="1">
    <location>
        <begin position="1"/>
        <end position="22"/>
    </location>
</feature>
<feature type="region of interest" description="Disordered" evidence="1">
    <location>
        <begin position="144"/>
        <end position="191"/>
    </location>
</feature>
<accession>A0A6J4ILC8</accession>
<feature type="non-terminal residue" evidence="2">
    <location>
        <position position="282"/>
    </location>
</feature>
<feature type="non-terminal residue" evidence="2">
    <location>
        <position position="1"/>
    </location>
</feature>
<reference evidence="2" key="1">
    <citation type="submission" date="2020-02" db="EMBL/GenBank/DDBJ databases">
        <authorList>
            <person name="Meier V. D."/>
        </authorList>
    </citation>
    <scope>NUCLEOTIDE SEQUENCE</scope>
    <source>
        <strain evidence="2">AVDCRST_MAG27</strain>
    </source>
</reference>
<evidence type="ECO:0000256" key="1">
    <source>
        <dbReference type="SAM" id="MobiDB-lite"/>
    </source>
</evidence>
<organism evidence="2">
    <name type="scientific">uncultured Craurococcus sp</name>
    <dbReference type="NCBI Taxonomy" id="1135998"/>
    <lineage>
        <taxon>Bacteria</taxon>
        <taxon>Pseudomonadati</taxon>
        <taxon>Pseudomonadota</taxon>
        <taxon>Alphaproteobacteria</taxon>
        <taxon>Acetobacterales</taxon>
        <taxon>Acetobacteraceae</taxon>
        <taxon>Craurococcus</taxon>
        <taxon>environmental samples</taxon>
    </lineage>
</organism>
<dbReference type="AlphaFoldDB" id="A0A6J4ILC8"/>
<feature type="region of interest" description="Disordered" evidence="1">
    <location>
        <begin position="64"/>
        <end position="99"/>
    </location>
</feature>